<sequence length="44" mass="4521">MSTEDWLNLVGGACIALGSLLGLVAAVGLVRLPDSLNRMHAASK</sequence>
<keyword evidence="1" id="KW-0812">Transmembrane</keyword>
<keyword evidence="1" id="KW-0472">Membrane</keyword>
<proteinExistence type="predicted"/>
<comment type="caution">
    <text evidence="2">The sequence shown here is derived from an EMBL/GenBank/DDBJ whole genome shotgun (WGS) entry which is preliminary data.</text>
</comment>
<feature type="transmembrane region" description="Helical" evidence="1">
    <location>
        <begin position="6"/>
        <end position="30"/>
    </location>
</feature>
<keyword evidence="1" id="KW-1133">Transmembrane helix</keyword>
<dbReference type="Pfam" id="PF03334">
    <property type="entry name" value="PhaG_MnhG_YufB"/>
    <property type="match status" value="1"/>
</dbReference>
<dbReference type="GO" id="GO:0015297">
    <property type="term" value="F:antiporter activity"/>
    <property type="evidence" value="ECO:0007669"/>
    <property type="project" value="InterPro"/>
</dbReference>
<evidence type="ECO:0000313" key="3">
    <source>
        <dbReference type="Proteomes" id="UP000824005"/>
    </source>
</evidence>
<protein>
    <submittedName>
        <fullName evidence="2">Monovalent cation/H(+) antiporter subunit G</fullName>
    </submittedName>
</protein>
<dbReference type="AlphaFoldDB" id="A0A9D1YSW5"/>
<dbReference type="InterPro" id="IPR005133">
    <property type="entry name" value="PhaG_MnhG_YufB"/>
</dbReference>
<evidence type="ECO:0000256" key="1">
    <source>
        <dbReference type="SAM" id="Phobius"/>
    </source>
</evidence>
<accession>A0A9D1YSW5</accession>
<name>A0A9D1YSW5_9MICO</name>
<reference evidence="2" key="2">
    <citation type="submission" date="2021-04" db="EMBL/GenBank/DDBJ databases">
        <authorList>
            <person name="Gilroy R."/>
        </authorList>
    </citation>
    <scope>NUCLEOTIDE SEQUENCE</scope>
    <source>
        <strain evidence="2">ChiGjej1B1-98</strain>
    </source>
</reference>
<dbReference type="GO" id="GO:0098662">
    <property type="term" value="P:inorganic cation transmembrane transport"/>
    <property type="evidence" value="ECO:0007669"/>
    <property type="project" value="InterPro"/>
</dbReference>
<reference evidence="2" key="1">
    <citation type="journal article" date="2021" name="PeerJ">
        <title>Extensive microbial diversity within the chicken gut microbiome revealed by metagenomics and culture.</title>
        <authorList>
            <person name="Gilroy R."/>
            <person name="Ravi A."/>
            <person name="Getino M."/>
            <person name="Pursley I."/>
            <person name="Horton D.L."/>
            <person name="Alikhan N.F."/>
            <person name="Baker D."/>
            <person name="Gharbi K."/>
            <person name="Hall N."/>
            <person name="Watson M."/>
            <person name="Adriaenssens E.M."/>
            <person name="Foster-Nyarko E."/>
            <person name="Jarju S."/>
            <person name="Secka A."/>
            <person name="Antonio M."/>
            <person name="Oren A."/>
            <person name="Chaudhuri R.R."/>
            <person name="La Ragione R."/>
            <person name="Hildebrand F."/>
            <person name="Pallen M.J."/>
        </authorList>
    </citation>
    <scope>NUCLEOTIDE SEQUENCE</scope>
    <source>
        <strain evidence="2">ChiGjej1B1-98</strain>
    </source>
</reference>
<evidence type="ECO:0000313" key="2">
    <source>
        <dbReference type="EMBL" id="HIY64866.1"/>
    </source>
</evidence>
<organism evidence="2 3">
    <name type="scientific">Candidatus Agrococcus pullicola</name>
    <dbReference type="NCBI Taxonomy" id="2838429"/>
    <lineage>
        <taxon>Bacteria</taxon>
        <taxon>Bacillati</taxon>
        <taxon>Actinomycetota</taxon>
        <taxon>Actinomycetes</taxon>
        <taxon>Micrococcales</taxon>
        <taxon>Microbacteriaceae</taxon>
        <taxon>Agrococcus</taxon>
    </lineage>
</organism>
<dbReference type="Proteomes" id="UP000824005">
    <property type="component" value="Unassembled WGS sequence"/>
</dbReference>
<feature type="non-terminal residue" evidence="2">
    <location>
        <position position="44"/>
    </location>
</feature>
<gene>
    <name evidence="2" type="ORF">H9830_01140</name>
</gene>
<dbReference type="EMBL" id="DXDC01000031">
    <property type="protein sequence ID" value="HIY64866.1"/>
    <property type="molecule type" value="Genomic_DNA"/>
</dbReference>